<comment type="subcellular location">
    <subcellularLocation>
        <location evidence="1">Membrane</location>
        <topology evidence="1">Multi-pass membrane protein</topology>
    </subcellularLocation>
</comment>
<dbReference type="Pfam" id="PF00860">
    <property type="entry name" value="Xan_ur_permease"/>
    <property type="match status" value="1"/>
</dbReference>
<keyword evidence="4 5" id="KW-0472">Membrane</keyword>
<feature type="transmembrane region" description="Helical" evidence="5">
    <location>
        <begin position="136"/>
        <end position="158"/>
    </location>
</feature>
<feature type="transmembrane region" description="Helical" evidence="5">
    <location>
        <begin position="109"/>
        <end position="129"/>
    </location>
</feature>
<evidence type="ECO:0000256" key="2">
    <source>
        <dbReference type="ARBA" id="ARBA00022692"/>
    </source>
</evidence>
<dbReference type="GO" id="GO:0015205">
    <property type="term" value="F:nucleobase transmembrane transporter activity"/>
    <property type="evidence" value="ECO:0007669"/>
    <property type="project" value="UniProtKB-ARBA"/>
</dbReference>
<evidence type="ECO:0000256" key="5">
    <source>
        <dbReference type="SAM" id="Phobius"/>
    </source>
</evidence>
<feature type="transmembrane region" description="Helical" evidence="5">
    <location>
        <begin position="64"/>
        <end position="89"/>
    </location>
</feature>
<evidence type="ECO:0000313" key="7">
    <source>
        <dbReference type="Proteomes" id="UP000501991"/>
    </source>
</evidence>
<evidence type="ECO:0000256" key="4">
    <source>
        <dbReference type="ARBA" id="ARBA00023136"/>
    </source>
</evidence>
<sequence length="477" mass="51304">MALTRQPGGEQPHWPLGPFKLRLPFIHYRWEYPEMVQGLIMFVVGLAMIPLLQKYLGMPYEAALAFCVVAGVGYMLPALLGVPLVPGWITPAIPVVLLFLQGFEPGPEAIKAMFALQIEVTLIFLVLGITGLGNKLVTVIPNSLKSGIIIGAGIAAMMGELKAGGRIDNTPVSLIIGSVVCAYVLFSLSFKRILETNTLAKRISNFGMVPGMVLAMLVGWAVGEYALPEVQWGITKPDFALMWQYLVFSTGMPDASTFMLAIPTAIIAYVIAFGDIVVGFTLVKRVDHLRKDEQIDDSVTRVHLVTAIRNALHAFLAPWPGLAGPLWTAAHATVAERYALGRKAMDSIFSGGGTFWITGFIALFLLPLVSIFKPVLPIALSLTLVLTAYICIMVGMEELKNSTERGVAGIVAVTLAMPDPKSTVYAVVIGLVLYFLIERGHHIGKREQGDLSILADATADVQAGDAHGRSAAGAPAR</sequence>
<keyword evidence="2 5" id="KW-0812">Transmembrane</keyword>
<dbReference type="InterPro" id="IPR006043">
    <property type="entry name" value="NCS2"/>
</dbReference>
<dbReference type="KEGG" id="azq:G3580_08375"/>
<protein>
    <submittedName>
        <fullName evidence="6">Xanthine/uracil/vitamin C permease</fullName>
    </submittedName>
</protein>
<dbReference type="EMBL" id="CP048836">
    <property type="protein sequence ID" value="QID17656.1"/>
    <property type="molecule type" value="Genomic_DNA"/>
</dbReference>
<feature type="transmembrane region" description="Helical" evidence="5">
    <location>
        <begin position="35"/>
        <end position="52"/>
    </location>
</feature>
<dbReference type="Proteomes" id="UP000501991">
    <property type="component" value="Chromosome"/>
</dbReference>
<feature type="transmembrane region" description="Helical" evidence="5">
    <location>
        <begin position="258"/>
        <end position="283"/>
    </location>
</feature>
<dbReference type="RefSeq" id="WP_173764820.1">
    <property type="nucleotide sequence ID" value="NZ_CP048836.1"/>
</dbReference>
<gene>
    <name evidence="6" type="ORF">G3580_08375</name>
</gene>
<keyword evidence="7" id="KW-1185">Reference proteome</keyword>
<organism evidence="6 7">
    <name type="scientific">Nitrogeniibacter mangrovi</name>
    <dbReference type="NCBI Taxonomy" id="2016596"/>
    <lineage>
        <taxon>Bacteria</taxon>
        <taxon>Pseudomonadati</taxon>
        <taxon>Pseudomonadota</taxon>
        <taxon>Betaproteobacteria</taxon>
        <taxon>Rhodocyclales</taxon>
        <taxon>Zoogloeaceae</taxon>
        <taxon>Nitrogeniibacter</taxon>
    </lineage>
</organism>
<dbReference type="AlphaFoldDB" id="A0A6C1B201"/>
<dbReference type="GO" id="GO:0016020">
    <property type="term" value="C:membrane"/>
    <property type="evidence" value="ECO:0007669"/>
    <property type="project" value="UniProtKB-SubCell"/>
</dbReference>
<feature type="transmembrane region" description="Helical" evidence="5">
    <location>
        <begin position="375"/>
        <end position="395"/>
    </location>
</feature>
<evidence type="ECO:0000256" key="1">
    <source>
        <dbReference type="ARBA" id="ARBA00004141"/>
    </source>
</evidence>
<evidence type="ECO:0000256" key="3">
    <source>
        <dbReference type="ARBA" id="ARBA00022989"/>
    </source>
</evidence>
<name>A0A6C1B201_9RHOO</name>
<feature type="transmembrane region" description="Helical" evidence="5">
    <location>
        <begin position="347"/>
        <end position="369"/>
    </location>
</feature>
<accession>A0A6C1B201</accession>
<feature type="transmembrane region" description="Helical" evidence="5">
    <location>
        <begin position="202"/>
        <end position="222"/>
    </location>
</feature>
<reference evidence="6 7" key="1">
    <citation type="submission" date="2020-02" db="EMBL/GenBank/DDBJ databases">
        <title>Nitrogenibacter mangrovi gen. nov., sp. nov. isolated from mangrove sediment, a denitrifying betaproteobacterium.</title>
        <authorList>
            <person name="Liao H."/>
            <person name="Tian Y."/>
        </authorList>
    </citation>
    <scope>NUCLEOTIDE SEQUENCE [LARGE SCALE GENOMIC DNA]</scope>
    <source>
        <strain evidence="6 7">M9-3-2</strain>
    </source>
</reference>
<feature type="transmembrane region" description="Helical" evidence="5">
    <location>
        <begin position="170"/>
        <end position="190"/>
    </location>
</feature>
<proteinExistence type="predicted"/>
<keyword evidence="3 5" id="KW-1133">Transmembrane helix</keyword>
<evidence type="ECO:0000313" key="6">
    <source>
        <dbReference type="EMBL" id="QID17656.1"/>
    </source>
</evidence>